<feature type="compositionally biased region" description="Acidic residues" evidence="1">
    <location>
        <begin position="42"/>
        <end position="55"/>
    </location>
</feature>
<dbReference type="EMBL" id="QREV01000027">
    <property type="protein sequence ID" value="RDU48897.1"/>
    <property type="molecule type" value="Genomic_DNA"/>
</dbReference>
<dbReference type="Proteomes" id="UP000629596">
    <property type="component" value="Unassembled WGS sequence"/>
</dbReference>
<organism evidence="3 4">
    <name type="scientific">Parabacteroides acidifaciens</name>
    <dbReference type="NCBI Taxonomy" id="2290935"/>
    <lineage>
        <taxon>Bacteria</taxon>
        <taxon>Pseudomonadati</taxon>
        <taxon>Bacteroidota</taxon>
        <taxon>Bacteroidia</taxon>
        <taxon>Bacteroidales</taxon>
        <taxon>Tannerellaceae</taxon>
        <taxon>Parabacteroides</taxon>
    </lineage>
</organism>
<evidence type="ECO:0000313" key="4">
    <source>
        <dbReference type="Proteomes" id="UP000256321"/>
    </source>
</evidence>
<feature type="compositionally biased region" description="Polar residues" evidence="1">
    <location>
        <begin position="21"/>
        <end position="33"/>
    </location>
</feature>
<name>A0A3D8HEB7_9BACT</name>
<feature type="region of interest" description="Disordered" evidence="1">
    <location>
        <begin position="1"/>
        <end position="64"/>
    </location>
</feature>
<protein>
    <submittedName>
        <fullName evidence="3">Uncharacterized protein</fullName>
    </submittedName>
</protein>
<dbReference type="RefSeq" id="WP_115499888.1">
    <property type="nucleotide sequence ID" value="NZ_JACRTI010000027.1"/>
</dbReference>
<evidence type="ECO:0000313" key="3">
    <source>
        <dbReference type="EMBL" id="RDU48897.1"/>
    </source>
</evidence>
<dbReference type="EMBL" id="JACRTI010000027">
    <property type="protein sequence ID" value="MBC8602384.1"/>
    <property type="molecule type" value="Genomic_DNA"/>
</dbReference>
<accession>A0A3D8HEB7</accession>
<dbReference type="AlphaFoldDB" id="A0A3D8HEB7"/>
<dbReference type="Proteomes" id="UP000256321">
    <property type="component" value="Unassembled WGS sequence"/>
</dbReference>
<proteinExistence type="predicted"/>
<comment type="caution">
    <text evidence="3">The sequence shown here is derived from an EMBL/GenBank/DDBJ whole genome shotgun (WGS) entry which is preliminary data.</text>
</comment>
<reference evidence="3 4" key="1">
    <citation type="submission" date="2018-07" db="EMBL/GenBank/DDBJ databases">
        <title>Parabacteroides acidifaciens nov. sp., isolated from human feces.</title>
        <authorList>
            <person name="Wang Y.J."/>
        </authorList>
    </citation>
    <scope>NUCLEOTIDE SEQUENCE [LARGE SCALE GENOMIC DNA]</scope>
    <source>
        <strain evidence="3 4">426-9</strain>
    </source>
</reference>
<evidence type="ECO:0000313" key="2">
    <source>
        <dbReference type="EMBL" id="MBC8602384.1"/>
    </source>
</evidence>
<reference evidence="2 5" key="2">
    <citation type="submission" date="2020-08" db="EMBL/GenBank/DDBJ databases">
        <title>Genome public.</title>
        <authorList>
            <person name="Liu C."/>
            <person name="Sun Q."/>
        </authorList>
    </citation>
    <scope>NUCLEOTIDE SEQUENCE [LARGE SCALE GENOMIC DNA]</scope>
    <source>
        <strain evidence="2 5">426_9</strain>
    </source>
</reference>
<gene>
    <name evidence="3" type="ORF">DWU89_12055</name>
    <name evidence="2" type="ORF">H8784_11750</name>
</gene>
<evidence type="ECO:0000256" key="1">
    <source>
        <dbReference type="SAM" id="MobiDB-lite"/>
    </source>
</evidence>
<evidence type="ECO:0000313" key="5">
    <source>
        <dbReference type="Proteomes" id="UP000629596"/>
    </source>
</evidence>
<sequence length="64" mass="7246">MAGIMKTLWDESSELEDETLTPHSILSDDYTSPSDDEKGLDDVIDDQKEDDEIIDETLKVSDKK</sequence>
<keyword evidence="5" id="KW-1185">Reference proteome</keyword>